<dbReference type="EMBL" id="ML995845">
    <property type="protein sequence ID" value="KAF2768352.1"/>
    <property type="molecule type" value="Genomic_DNA"/>
</dbReference>
<gene>
    <name evidence="1" type="ORF">EJ03DRAFT_121765</name>
</gene>
<evidence type="ECO:0000313" key="2">
    <source>
        <dbReference type="Proteomes" id="UP000799436"/>
    </source>
</evidence>
<sequence>MASLSPAPNIATHVPRQRNVALALAPFQMLCEPTSDMADTTLMLQACQMHLLLFKHQPESVSSIAQHTSHSRHRESTILAHKTPPKLRLLGQKLTSNLPGRDKRALGIIPTKTSTSLRNTPARTTHTISRTHHHLSSLLIWAKWAPPPGPSPLASSPASAD</sequence>
<reference evidence="1" key="1">
    <citation type="journal article" date="2020" name="Stud. Mycol.">
        <title>101 Dothideomycetes genomes: a test case for predicting lifestyles and emergence of pathogens.</title>
        <authorList>
            <person name="Haridas S."/>
            <person name="Albert R."/>
            <person name="Binder M."/>
            <person name="Bloem J."/>
            <person name="Labutti K."/>
            <person name="Salamov A."/>
            <person name="Andreopoulos B."/>
            <person name="Baker S."/>
            <person name="Barry K."/>
            <person name="Bills G."/>
            <person name="Bluhm B."/>
            <person name="Cannon C."/>
            <person name="Castanera R."/>
            <person name="Culley D."/>
            <person name="Daum C."/>
            <person name="Ezra D."/>
            <person name="Gonzalez J."/>
            <person name="Henrissat B."/>
            <person name="Kuo A."/>
            <person name="Liang C."/>
            <person name="Lipzen A."/>
            <person name="Lutzoni F."/>
            <person name="Magnuson J."/>
            <person name="Mondo S."/>
            <person name="Nolan M."/>
            <person name="Ohm R."/>
            <person name="Pangilinan J."/>
            <person name="Park H.-J."/>
            <person name="Ramirez L."/>
            <person name="Alfaro M."/>
            <person name="Sun H."/>
            <person name="Tritt A."/>
            <person name="Yoshinaga Y."/>
            <person name="Zwiers L.-H."/>
            <person name="Turgeon B."/>
            <person name="Goodwin S."/>
            <person name="Spatafora J."/>
            <person name="Crous P."/>
            <person name="Grigoriev I."/>
        </authorList>
    </citation>
    <scope>NUCLEOTIDE SEQUENCE</scope>
    <source>
        <strain evidence="1">CBS 116005</strain>
    </source>
</reference>
<dbReference type="Proteomes" id="UP000799436">
    <property type="component" value="Unassembled WGS sequence"/>
</dbReference>
<keyword evidence="2" id="KW-1185">Reference proteome</keyword>
<evidence type="ECO:0000313" key="1">
    <source>
        <dbReference type="EMBL" id="KAF2768352.1"/>
    </source>
</evidence>
<accession>A0A6G1L6Y4</accession>
<name>A0A6G1L6Y4_9PEZI</name>
<proteinExistence type="predicted"/>
<dbReference type="AlphaFoldDB" id="A0A6G1L6Y4"/>
<protein>
    <submittedName>
        <fullName evidence="1">Uncharacterized protein</fullName>
    </submittedName>
</protein>
<organism evidence="1 2">
    <name type="scientific">Teratosphaeria nubilosa</name>
    <dbReference type="NCBI Taxonomy" id="161662"/>
    <lineage>
        <taxon>Eukaryota</taxon>
        <taxon>Fungi</taxon>
        <taxon>Dikarya</taxon>
        <taxon>Ascomycota</taxon>
        <taxon>Pezizomycotina</taxon>
        <taxon>Dothideomycetes</taxon>
        <taxon>Dothideomycetidae</taxon>
        <taxon>Mycosphaerellales</taxon>
        <taxon>Teratosphaeriaceae</taxon>
        <taxon>Teratosphaeria</taxon>
    </lineage>
</organism>